<accession>A0ABN9KV38</accession>
<evidence type="ECO:0000256" key="1">
    <source>
        <dbReference type="SAM" id="SignalP"/>
    </source>
</evidence>
<gene>
    <name evidence="2" type="ORF">RIMI_LOCUS2441873</name>
</gene>
<evidence type="ECO:0000313" key="3">
    <source>
        <dbReference type="Proteomes" id="UP001176940"/>
    </source>
</evidence>
<feature type="chain" id="PRO_5045082906" description="Reverse transcriptase domain-containing protein" evidence="1">
    <location>
        <begin position="19"/>
        <end position="98"/>
    </location>
</feature>
<dbReference type="Proteomes" id="UP001176940">
    <property type="component" value="Unassembled WGS sequence"/>
</dbReference>
<evidence type="ECO:0000313" key="2">
    <source>
        <dbReference type="EMBL" id="CAJ0925194.1"/>
    </source>
</evidence>
<dbReference type="PANTHER" id="PTHR21301:SF12">
    <property type="match status" value="1"/>
</dbReference>
<name>A0ABN9KV38_9NEOB</name>
<dbReference type="EMBL" id="CAUEEQ010003405">
    <property type="protein sequence ID" value="CAJ0925194.1"/>
    <property type="molecule type" value="Genomic_DNA"/>
</dbReference>
<organism evidence="2 3">
    <name type="scientific">Ranitomeya imitator</name>
    <name type="common">mimic poison frog</name>
    <dbReference type="NCBI Taxonomy" id="111125"/>
    <lineage>
        <taxon>Eukaryota</taxon>
        <taxon>Metazoa</taxon>
        <taxon>Chordata</taxon>
        <taxon>Craniata</taxon>
        <taxon>Vertebrata</taxon>
        <taxon>Euteleostomi</taxon>
        <taxon>Amphibia</taxon>
        <taxon>Batrachia</taxon>
        <taxon>Anura</taxon>
        <taxon>Neobatrachia</taxon>
        <taxon>Hyloidea</taxon>
        <taxon>Dendrobatidae</taxon>
        <taxon>Dendrobatinae</taxon>
        <taxon>Ranitomeya</taxon>
    </lineage>
</organism>
<protein>
    <recommendedName>
        <fullName evidence="4">Reverse transcriptase domain-containing protein</fullName>
    </recommendedName>
</protein>
<feature type="signal peptide" evidence="1">
    <location>
        <begin position="1"/>
        <end position="18"/>
    </location>
</feature>
<sequence length="98" mass="11428">MDSKAIFFLLDLLHLNFFIFEDTFYVQVQGSAMGFNVAPPYANGFMSSFETEFIYSNELYQSHCLLWRRYIDDVFRVVIPKAVKKQFLAHNLIESVGS</sequence>
<reference evidence="2" key="1">
    <citation type="submission" date="2023-07" db="EMBL/GenBank/DDBJ databases">
        <authorList>
            <person name="Stuckert A."/>
        </authorList>
    </citation>
    <scope>NUCLEOTIDE SEQUENCE</scope>
</reference>
<dbReference type="PANTHER" id="PTHR21301">
    <property type="entry name" value="REVERSE TRANSCRIPTASE"/>
    <property type="match status" value="1"/>
</dbReference>
<comment type="caution">
    <text evidence="2">The sequence shown here is derived from an EMBL/GenBank/DDBJ whole genome shotgun (WGS) entry which is preliminary data.</text>
</comment>
<keyword evidence="1" id="KW-0732">Signal</keyword>
<keyword evidence="3" id="KW-1185">Reference proteome</keyword>
<evidence type="ECO:0008006" key="4">
    <source>
        <dbReference type="Google" id="ProtNLM"/>
    </source>
</evidence>
<proteinExistence type="predicted"/>